<dbReference type="KEGG" id="llh:I41_08650"/>
<evidence type="ECO:0000313" key="5">
    <source>
        <dbReference type="EMBL" id="QDT71705.1"/>
    </source>
</evidence>
<protein>
    <submittedName>
        <fullName evidence="5">Tetratricopeptide repeat protein</fullName>
    </submittedName>
</protein>
<dbReference type="InterPro" id="IPR019734">
    <property type="entry name" value="TPR_rpt"/>
</dbReference>
<feature type="compositionally biased region" description="Low complexity" evidence="4">
    <location>
        <begin position="3054"/>
        <end position="3066"/>
    </location>
</feature>
<dbReference type="PANTHER" id="PTHR45586">
    <property type="entry name" value="TPR REPEAT-CONTAINING PROTEIN PA4667"/>
    <property type="match status" value="1"/>
</dbReference>
<feature type="repeat" description="TPR" evidence="3">
    <location>
        <begin position="87"/>
        <end position="120"/>
    </location>
</feature>
<keyword evidence="1" id="KW-0677">Repeat</keyword>
<organism evidence="5 6">
    <name type="scientific">Lacipirellula limnantheis</name>
    <dbReference type="NCBI Taxonomy" id="2528024"/>
    <lineage>
        <taxon>Bacteria</taxon>
        <taxon>Pseudomonadati</taxon>
        <taxon>Planctomycetota</taxon>
        <taxon>Planctomycetia</taxon>
        <taxon>Pirellulales</taxon>
        <taxon>Lacipirellulaceae</taxon>
        <taxon>Lacipirellula</taxon>
    </lineage>
</organism>
<dbReference type="SUPFAM" id="SSF48452">
    <property type="entry name" value="TPR-like"/>
    <property type="match status" value="3"/>
</dbReference>
<gene>
    <name evidence="5" type="ORF">I41_08650</name>
</gene>
<feature type="compositionally biased region" description="Basic and acidic residues" evidence="4">
    <location>
        <begin position="3037"/>
        <end position="3047"/>
    </location>
</feature>
<evidence type="ECO:0000256" key="1">
    <source>
        <dbReference type="ARBA" id="ARBA00022737"/>
    </source>
</evidence>
<evidence type="ECO:0000256" key="2">
    <source>
        <dbReference type="ARBA" id="ARBA00022803"/>
    </source>
</evidence>
<accession>A0A517TTK7</accession>
<dbReference type="SMART" id="SM00028">
    <property type="entry name" value="TPR"/>
    <property type="match status" value="7"/>
</dbReference>
<sequence>MGRSALVTISWVWVLWASFVTPLNSSQAAELTEAANVSEKAIKYYEVLRKRPEPGYLFDRFYNTWLDDSTAAELQSFLVSRVESKSTSDQLLLAFFFAKQGDDTRALEEFRSALAANPGSAEAWYQKAVVESRTLDFENAISDLRKARELKPEAKLQVQIDKLLGRLLVRNRHVDEALKVWNDLLAANPADEDLAEDLIELHIDEGLFEQAAKLTETLLAKTKDPYLAVTRRLRLGDVHQRAGNREASLKAYAKALEAVGHDSWLEQEILAQTEQLFRREDSLSQLNSHYEALLKEHPKRIALHRRQAQLLVELGEHDPAIAGYRQILELTPGDRANREEYVEVLAKIGKKKEAITELTELCTQHAGDAELKFRLATLLQDDGQGDAAAEQITEFLTASDKSEYAYLRAARQLERFERKEAAAGVYQDMAAAFADSASAQEAHAGFLYSTDKKQEALAIWRMLAEKAELSELLHVARALATRNENEAALELLQAREKSFSKEPLYFSQLATTALGLKKPELALPWTERRVELATSTSELESALDQAVAAADRANKIEDSAKRLAELEHPTVQQTCLRAELLELAGDSEAADAALKPLADAGDLLALGEQIRLFTQRRDWTAAADATRRMLELPGGRKSIYVRRLVELCQRDFQTEEALKWIEEWKRLSPGSTTPWTVEAGLRQGQGKEEDAIAVLKAAVQKFDGAEELRLRLAQVYSESDHLADAERIYWQLYEETEDVTGKLRWTQELTRLAEQQGKLNQLIEQFEERRQSNRQSIVPLLALSEVHRTADNYEGRRQALTAAAKIKPDDLELLHHISRVEEQEGDWDSAIATLQRAAPLDKTNRTKERIARIHLNNGNSEEGFAILFELAGREKGDPRTLETIADAMCGIQEWERAADFLASRVNDQPGDYRLRYLAGVTAEEAGRTNDAIAQFMLLLEDQEELPDVAKKSAQRAAQNPYLDMMGKMAPREAIDFLMQSQYRYQAYMHQQNRGTRFSLSGVAASANTIQMPSAVDQVRSMAVTHLMTMAKQLEEDELADLKRSMQYHGVESVDLMMRVDMYQGNMATELPAYLEEFPEDEIALALIALNQLGARSPELIKHSEHAYEKFRDSYPQLAILAAFQAGLAAEEELALNEEDSTEAKLETPNKLLDETLELAESIEEPNSMTVMRIALALSGQNGGQESQSLREAYRQKFSELLVKWYPKAQQQSNQYGSWAFVYIVGALAQGDDPAAYIAFLEDELARARQKGRGNANQAQAQAMLRQQMPTLLTGLAFPPQQLADFPAELLAVLRSPDSSDPFAQVSGRTVDTDFDAEKAAPLVAKTRDPILRVLLANRFEQKEVIEATLREMLASEKPQLDAYLLAAGKASADEDYVRAAELLNKARYLPMQRDLRSRVDAAIVATVMSAKEADLIKAVPAGSPKTSEVAAAEKESEPATVDQSAALLEAGRAACLRLRQTRLDANRRSELIAAMEDLGLKSEAEKLDQLAASQPAASTPSRVIYSAVGARLGSGDRVTKLVADGKRDAAAKLLATEVLGHARQMLSNPGNASYMRHQFRQIKTRVSTLGMTDDVLKAMDPGDNTTSQRGVEYAVACEAFGRPQEARATYEKLLEKKPKDDVVRMRLVVMLAATEPKLAEEHLKQLKPTASMSVGQNLMGTLQDYEAELESRVASAEIAAIYLKLLAGQPNVQTDWSEGFIQSLSRQLHTNNSGSLPSLLSTIDLDRNKSEAMDKLIERRRAAHEAICLEMLKTPNGARSGFTFLLAAAEARDKVNDDEFTARAVKLLREEAESRPLGAAQRVSRYSYSDNDSSAVRLRSPEEYLVRRATATDWKLIDEEVMPSLEKGRVKRGAETLAQMSKLYRCAPEEFLAATEQTLKQGQRSPLAQDESADLAVVVSAWNDRKLDADIQPQVLERLKRLVKSQNHSQTPPCVGDFVAATYRQRGGAAALELLEEVTTIYLGPKEKREAFVAGNNPQNGFSYGSATGHIYVYGEFISTLLQDETVLPIVIFYVQTLPSFGSMNNVEHYAYSGMAKLAEQPADKLMEALRPSPWMAELATFDPLDGASSRHGSVSWLAWFLENIGKDEKEKPAFAKLVAEANQQQPTFGLGLMNAHLQGSEALFDFCASQLEALQKLDEERQTQIAATLSALLGDEALEKKELSAPHAAVRDWLRGSKQRKSQQLLVQLREAKSLTELCSEPYEAGAYLGPHLKDLVAADLPAAIEAYHRVVELARDAQKNNSWNLYISNGSTAAGYILRQVAGSLDRDHYDRLPFLLDLYKSEKQASTEYESSNSYGVTGVLLSRFDELVKAKGKKRTPLEAVQQIHEELGEKLGGRPSSLFADAYCELCDQKLEKPEDLEAVREWAKSQVIGGGRQELSTELYAAASMVEAAKLAEKSEEKASYLEKSNAPLVGPSDHENFYRQYYRSLLQSQLPLVWRLHLAKLLTEMDGDRLPPETGKSVLATYTEALTSTNPITDEQHRSISLWLAGAAKRGELPDERVLWSDAWAKRYLRQSATIDRRFESPHELNDSDALCDVLRVYLQQNDDERVNQFFRRHESTLASCPQVVVILLRAEKPELAARFLRTNWSAFSLDWPSDDDMTFDAAIDGQTASLAEKLLRDDERYFARAMLASLPDPQPASAEDEKKGDDAAEQAADVEPTPRDLRLLKLAEEFSGATKKDEALRNRTIAILGQSRAANATLQEEIAAQYAKLSLPVTFQQDDDRRWRSELELASRHFDNRFAQGDTQAFVAAFDGIVASIEGDNAYQAGEKLNPLIESCYDSIKVHGEKWTPEQCAAVGRSLRSLLDDKEYIYLNEFAKFNALVLLTHAKGGNSSELAKWREELSGNIQRYLKDRGVDDETWTTLRKIAGKPTPENLPQRIKLVEAAVAAAADLEWLNYHQKTPHHLSGFDRKSIFTQIVKAKLLSRGELLAYASRIDPIPERHFMTNITLAEWLAAQKEYVAAAMLYDSARPLAPESWKVRRAAWGLRAGECWARAGNVENAQARADEAAKTELKEAEKERLKELTEMIEQKKTGGDEDPQKPNVDQPAEAPEAVPPKAAQRTGGFGRTLPSLAQSLEIPSRGPEFDSFTWVIAV</sequence>
<dbReference type="InterPro" id="IPR051012">
    <property type="entry name" value="CellSynth/LPSAsmb/PSIAsmb"/>
</dbReference>
<keyword evidence="2 3" id="KW-0802">TPR repeat</keyword>
<dbReference type="InterPro" id="IPR011990">
    <property type="entry name" value="TPR-like_helical_dom_sf"/>
</dbReference>
<dbReference type="PROSITE" id="PS50005">
    <property type="entry name" value="TPR"/>
    <property type="match status" value="3"/>
</dbReference>
<dbReference type="Pfam" id="PF13428">
    <property type="entry name" value="TPR_14"/>
    <property type="match status" value="1"/>
</dbReference>
<name>A0A517TTK7_9BACT</name>
<evidence type="ECO:0000256" key="4">
    <source>
        <dbReference type="SAM" id="MobiDB-lite"/>
    </source>
</evidence>
<proteinExistence type="predicted"/>
<evidence type="ECO:0000256" key="3">
    <source>
        <dbReference type="PROSITE-ProRule" id="PRU00339"/>
    </source>
</evidence>
<keyword evidence="6" id="KW-1185">Reference proteome</keyword>
<dbReference type="EMBL" id="CP036339">
    <property type="protein sequence ID" value="QDT71705.1"/>
    <property type="molecule type" value="Genomic_DNA"/>
</dbReference>
<feature type="repeat" description="TPR" evidence="3">
    <location>
        <begin position="301"/>
        <end position="334"/>
    </location>
</feature>
<feature type="region of interest" description="Disordered" evidence="4">
    <location>
        <begin position="2639"/>
        <end position="2662"/>
    </location>
</feature>
<feature type="repeat" description="TPR" evidence="3">
    <location>
        <begin position="121"/>
        <end position="154"/>
    </location>
</feature>
<dbReference type="Proteomes" id="UP000317909">
    <property type="component" value="Chromosome"/>
</dbReference>
<evidence type="ECO:0000313" key="6">
    <source>
        <dbReference type="Proteomes" id="UP000317909"/>
    </source>
</evidence>
<dbReference type="Gene3D" id="1.25.40.10">
    <property type="entry name" value="Tetratricopeptide repeat domain"/>
    <property type="match status" value="3"/>
</dbReference>
<dbReference type="PANTHER" id="PTHR45586:SF1">
    <property type="entry name" value="LIPOPOLYSACCHARIDE ASSEMBLY PROTEIN B"/>
    <property type="match status" value="1"/>
</dbReference>
<reference evidence="5 6" key="1">
    <citation type="submission" date="2019-02" db="EMBL/GenBank/DDBJ databases">
        <title>Deep-cultivation of Planctomycetes and their phenomic and genomic characterization uncovers novel biology.</title>
        <authorList>
            <person name="Wiegand S."/>
            <person name="Jogler M."/>
            <person name="Boedeker C."/>
            <person name="Pinto D."/>
            <person name="Vollmers J."/>
            <person name="Rivas-Marin E."/>
            <person name="Kohn T."/>
            <person name="Peeters S.H."/>
            <person name="Heuer A."/>
            <person name="Rast P."/>
            <person name="Oberbeckmann S."/>
            <person name="Bunk B."/>
            <person name="Jeske O."/>
            <person name="Meyerdierks A."/>
            <person name="Storesund J.E."/>
            <person name="Kallscheuer N."/>
            <person name="Luecker S."/>
            <person name="Lage O.M."/>
            <person name="Pohl T."/>
            <person name="Merkel B.J."/>
            <person name="Hornburger P."/>
            <person name="Mueller R.-W."/>
            <person name="Bruemmer F."/>
            <person name="Labrenz M."/>
            <person name="Spormann A.M."/>
            <person name="Op den Camp H."/>
            <person name="Overmann J."/>
            <person name="Amann R."/>
            <person name="Jetten M.S.M."/>
            <person name="Mascher T."/>
            <person name="Medema M.H."/>
            <person name="Devos D.P."/>
            <person name="Kaster A.-K."/>
            <person name="Ovreas L."/>
            <person name="Rohde M."/>
            <person name="Galperin M.Y."/>
            <person name="Jogler C."/>
        </authorList>
    </citation>
    <scope>NUCLEOTIDE SEQUENCE [LARGE SCALE GENOMIC DNA]</scope>
    <source>
        <strain evidence="5 6">I41</strain>
    </source>
</reference>
<feature type="region of interest" description="Disordered" evidence="4">
    <location>
        <begin position="3037"/>
        <end position="3077"/>
    </location>
</feature>